<evidence type="ECO:0000313" key="2">
    <source>
        <dbReference type="Proteomes" id="UP000625711"/>
    </source>
</evidence>
<keyword evidence="2" id="KW-1185">Reference proteome</keyword>
<dbReference type="Proteomes" id="UP000625711">
    <property type="component" value="Unassembled WGS sequence"/>
</dbReference>
<sequence length="114" mass="13160">MSAVKPKYCTARSGKDRCAEVKRRRKDCMKLQEIVYVRSAQRDPLIFQKIEKVCLEVLRYRGELSEGERTKIMKSAVSDKDKNIPSVVSAPSRCRKGSLKSRLIAKLKKLCVWR</sequence>
<gene>
    <name evidence="1" type="ORF">GWI33_002688</name>
</gene>
<proteinExistence type="predicted"/>
<name>A0A834M1B4_RHYFE</name>
<protein>
    <submittedName>
        <fullName evidence="1">Uncharacterized protein</fullName>
    </submittedName>
</protein>
<comment type="caution">
    <text evidence="1">The sequence shown here is derived from an EMBL/GenBank/DDBJ whole genome shotgun (WGS) entry which is preliminary data.</text>
</comment>
<accession>A0A834M1B4</accession>
<reference evidence="1" key="1">
    <citation type="submission" date="2020-08" db="EMBL/GenBank/DDBJ databases">
        <title>Genome sequencing and assembly of the red palm weevil Rhynchophorus ferrugineus.</title>
        <authorList>
            <person name="Dias G.B."/>
            <person name="Bergman C.M."/>
            <person name="Manee M."/>
        </authorList>
    </citation>
    <scope>NUCLEOTIDE SEQUENCE</scope>
    <source>
        <strain evidence="1">AA-2017</strain>
        <tissue evidence="1">Whole larva</tissue>
    </source>
</reference>
<dbReference type="AlphaFoldDB" id="A0A834M1B4"/>
<organism evidence="1 2">
    <name type="scientific">Rhynchophorus ferrugineus</name>
    <name type="common">Red palm weevil</name>
    <name type="synonym">Curculio ferrugineus</name>
    <dbReference type="NCBI Taxonomy" id="354439"/>
    <lineage>
        <taxon>Eukaryota</taxon>
        <taxon>Metazoa</taxon>
        <taxon>Ecdysozoa</taxon>
        <taxon>Arthropoda</taxon>
        <taxon>Hexapoda</taxon>
        <taxon>Insecta</taxon>
        <taxon>Pterygota</taxon>
        <taxon>Neoptera</taxon>
        <taxon>Endopterygota</taxon>
        <taxon>Coleoptera</taxon>
        <taxon>Polyphaga</taxon>
        <taxon>Cucujiformia</taxon>
        <taxon>Curculionidae</taxon>
        <taxon>Dryophthorinae</taxon>
        <taxon>Rhynchophorus</taxon>
    </lineage>
</organism>
<dbReference type="EMBL" id="JAACXV010021970">
    <property type="protein sequence ID" value="KAF7263370.1"/>
    <property type="molecule type" value="Genomic_DNA"/>
</dbReference>
<evidence type="ECO:0000313" key="1">
    <source>
        <dbReference type="EMBL" id="KAF7263370.1"/>
    </source>
</evidence>